<sequence length="118" mass="13483">MKRWAVRFSLLLGYTVPYLYLSMYIDLTYGTPLFYAAALICYVILYLLAGKTHNRPAALIGTVWTAVSSYCFMQYGWTQDWEWYFKPLTATQLLIALSAAALFIQLLAIRAAEKTSCK</sequence>
<feature type="transmembrane region" description="Helical" evidence="1">
    <location>
        <begin position="7"/>
        <end position="27"/>
    </location>
</feature>
<keyword evidence="1" id="KW-1133">Transmembrane helix</keyword>
<proteinExistence type="predicted"/>
<feature type="transmembrane region" description="Helical" evidence="1">
    <location>
        <begin position="57"/>
        <end position="77"/>
    </location>
</feature>
<evidence type="ECO:0000313" key="2">
    <source>
        <dbReference type="EMBL" id="CUP93545.1"/>
    </source>
</evidence>
<reference evidence="2 3" key="1">
    <citation type="submission" date="2015-09" db="EMBL/GenBank/DDBJ databases">
        <authorList>
            <consortium name="Pathogen Informatics"/>
        </authorList>
    </citation>
    <scope>NUCLEOTIDE SEQUENCE [LARGE SCALE GENOMIC DNA]</scope>
    <source>
        <strain evidence="2 3">2789STDY5834939</strain>
    </source>
</reference>
<name>A0A174SDI1_9FIRM</name>
<evidence type="ECO:0000256" key="1">
    <source>
        <dbReference type="SAM" id="Phobius"/>
    </source>
</evidence>
<dbReference type="AlphaFoldDB" id="A0A174SDI1"/>
<protein>
    <submittedName>
        <fullName evidence="2">Uncharacterized protein</fullName>
    </submittedName>
</protein>
<organism evidence="2 3">
    <name type="scientific">Anaerotruncus colihominis</name>
    <dbReference type="NCBI Taxonomy" id="169435"/>
    <lineage>
        <taxon>Bacteria</taxon>
        <taxon>Bacillati</taxon>
        <taxon>Bacillota</taxon>
        <taxon>Clostridia</taxon>
        <taxon>Eubacteriales</taxon>
        <taxon>Oscillospiraceae</taxon>
        <taxon>Anaerotruncus</taxon>
    </lineage>
</organism>
<dbReference type="OrthoDB" id="2086750at2"/>
<gene>
    <name evidence="2" type="ORF">ERS852551_02460</name>
</gene>
<accession>A0A174SDI1</accession>
<feature type="transmembrane region" description="Helical" evidence="1">
    <location>
        <begin position="33"/>
        <end position="50"/>
    </location>
</feature>
<keyword evidence="1" id="KW-0472">Membrane</keyword>
<dbReference type="EMBL" id="CZBE01000017">
    <property type="protein sequence ID" value="CUP93545.1"/>
    <property type="molecule type" value="Genomic_DNA"/>
</dbReference>
<dbReference type="RefSeq" id="WP_055245506.1">
    <property type="nucleotide sequence ID" value="NZ_CABIWA010000021.1"/>
</dbReference>
<keyword evidence="1" id="KW-0812">Transmembrane</keyword>
<feature type="transmembrane region" description="Helical" evidence="1">
    <location>
        <begin position="89"/>
        <end position="109"/>
    </location>
</feature>
<evidence type="ECO:0000313" key="3">
    <source>
        <dbReference type="Proteomes" id="UP000095765"/>
    </source>
</evidence>
<dbReference type="Proteomes" id="UP000095765">
    <property type="component" value="Unassembled WGS sequence"/>
</dbReference>